<dbReference type="PANTHER" id="PTHR43081">
    <property type="entry name" value="ADENYLATE CYCLASE, TERMINAL-DIFFERENTIATION SPECIFIC-RELATED"/>
    <property type="match status" value="1"/>
</dbReference>
<protein>
    <submittedName>
        <fullName evidence="4">Adenylate/guanylate cyclase</fullName>
    </submittedName>
</protein>
<reference evidence="4 5" key="1">
    <citation type="journal article" date="2011" name="Stand. Genomic Sci.">
        <title>Complete genome sequence of Haliscomenobacter hydrossis type strain (O).</title>
        <authorList>
            <consortium name="US DOE Joint Genome Institute (JGI-PGF)"/>
            <person name="Daligault H."/>
            <person name="Lapidus A."/>
            <person name="Zeytun A."/>
            <person name="Nolan M."/>
            <person name="Lucas S."/>
            <person name="Del Rio T.G."/>
            <person name="Tice H."/>
            <person name="Cheng J.F."/>
            <person name="Tapia R."/>
            <person name="Han C."/>
            <person name="Goodwin L."/>
            <person name="Pitluck S."/>
            <person name="Liolios K."/>
            <person name="Pagani I."/>
            <person name="Ivanova N."/>
            <person name="Huntemann M."/>
            <person name="Mavromatis K."/>
            <person name="Mikhailova N."/>
            <person name="Pati A."/>
            <person name="Chen A."/>
            <person name="Palaniappan K."/>
            <person name="Land M."/>
            <person name="Hauser L."/>
            <person name="Brambilla E.M."/>
            <person name="Rohde M."/>
            <person name="Verbarg S."/>
            <person name="Goker M."/>
            <person name="Bristow J."/>
            <person name="Eisen J.A."/>
            <person name="Markowitz V."/>
            <person name="Hugenholtz P."/>
            <person name="Kyrpides N.C."/>
            <person name="Klenk H.P."/>
            <person name="Woyke T."/>
        </authorList>
    </citation>
    <scope>NUCLEOTIDE SEQUENCE [LARGE SCALE GENOMIC DNA]</scope>
    <source>
        <strain evidence="5">ATCC 27775 / DSM 1100 / LMG 10767 / O</strain>
    </source>
</reference>
<feature type="domain" description="Guanylate cyclase" evidence="3">
    <location>
        <begin position="171"/>
        <end position="301"/>
    </location>
</feature>
<dbReference type="Gene3D" id="3.30.70.1230">
    <property type="entry name" value="Nucleotide cyclase"/>
    <property type="match status" value="1"/>
</dbReference>
<dbReference type="Gene3D" id="3.40.50.2300">
    <property type="match status" value="1"/>
</dbReference>
<keyword evidence="5" id="KW-1185">Reference proteome</keyword>
<keyword evidence="1" id="KW-0597">Phosphoprotein</keyword>
<organism evidence="4 5">
    <name type="scientific">Haliscomenobacter hydrossis (strain ATCC 27775 / DSM 1100 / LMG 10767 / O)</name>
    <dbReference type="NCBI Taxonomy" id="760192"/>
    <lineage>
        <taxon>Bacteria</taxon>
        <taxon>Pseudomonadati</taxon>
        <taxon>Bacteroidota</taxon>
        <taxon>Saprospiria</taxon>
        <taxon>Saprospirales</taxon>
        <taxon>Haliscomenobacteraceae</taxon>
        <taxon>Haliscomenobacter</taxon>
    </lineage>
</organism>
<dbReference type="Proteomes" id="UP000008461">
    <property type="component" value="Chromosome"/>
</dbReference>
<dbReference type="InterPro" id="IPR011006">
    <property type="entry name" value="CheY-like_superfamily"/>
</dbReference>
<dbReference type="PROSITE" id="PS50125">
    <property type="entry name" value="GUANYLATE_CYCLASE_2"/>
    <property type="match status" value="1"/>
</dbReference>
<dbReference type="RefSeq" id="WP_013767968.1">
    <property type="nucleotide sequence ID" value="NC_015510.1"/>
</dbReference>
<dbReference type="InterPro" id="IPR029787">
    <property type="entry name" value="Nucleotide_cyclase"/>
</dbReference>
<evidence type="ECO:0000313" key="5">
    <source>
        <dbReference type="Proteomes" id="UP000008461"/>
    </source>
</evidence>
<sequence length="347" mass="38827">MNKILVVDDEQDLEVLIKQKLRKQIREGKYQFVFASDGLEALKIINNDNSIQTILSDINMPRLDGLSLLLKLNEINPLIKTVILSAYGDMDNIRTAMNRGAFDFLCKPINFEDLEITIDKTLEYVNQLQSTVQAIRENNILKMYVDPTVLQYMTRSEFAQDVTVNETIEASVAFIDICGFTSIAENEAPDIVVKLLNKYFDIIVKEITNYGGYVDKFMGDAVMAVFKGEFHADKTVEASLAVIQQISTIHEDLQASASYHPNVSIGINSGEMVSGNIGSVSLKRLDYTVIGDVVNTAQRIQAHGSPGEILVGENTYELIKQAFVCQRKDDAVVKNKTKPIQIYQVVE</sequence>
<dbReference type="SMART" id="SM00448">
    <property type="entry name" value="REC"/>
    <property type="match status" value="1"/>
</dbReference>
<dbReference type="KEGG" id="hhy:Halhy_5615"/>
<dbReference type="OrthoDB" id="9806704at2"/>
<gene>
    <name evidence="4" type="ordered locus">Halhy_5615</name>
</gene>
<dbReference type="Pfam" id="PF00211">
    <property type="entry name" value="Guanylate_cyc"/>
    <property type="match status" value="1"/>
</dbReference>
<dbReference type="PANTHER" id="PTHR43081:SF1">
    <property type="entry name" value="ADENYLATE CYCLASE, TERMINAL-DIFFERENTIATION SPECIFIC"/>
    <property type="match status" value="1"/>
</dbReference>
<dbReference type="AlphaFoldDB" id="F4KUN6"/>
<evidence type="ECO:0000256" key="1">
    <source>
        <dbReference type="PROSITE-ProRule" id="PRU00169"/>
    </source>
</evidence>
<feature type="modified residue" description="4-aspartylphosphate" evidence="1">
    <location>
        <position position="57"/>
    </location>
</feature>
<dbReference type="GO" id="GO:0000160">
    <property type="term" value="P:phosphorelay signal transduction system"/>
    <property type="evidence" value="ECO:0007669"/>
    <property type="project" value="InterPro"/>
</dbReference>
<feature type="domain" description="Response regulatory" evidence="2">
    <location>
        <begin position="3"/>
        <end position="122"/>
    </location>
</feature>
<dbReference type="CDD" id="cd07302">
    <property type="entry name" value="CHD"/>
    <property type="match status" value="1"/>
</dbReference>
<accession>F4KUN6</accession>
<dbReference type="GO" id="GO:0009190">
    <property type="term" value="P:cyclic nucleotide biosynthetic process"/>
    <property type="evidence" value="ECO:0007669"/>
    <property type="project" value="InterPro"/>
</dbReference>
<evidence type="ECO:0000259" key="3">
    <source>
        <dbReference type="PROSITE" id="PS50125"/>
    </source>
</evidence>
<dbReference type="HOGENOM" id="CLU_000445_110_0_10"/>
<dbReference type="SUPFAM" id="SSF55073">
    <property type="entry name" value="Nucleotide cyclase"/>
    <property type="match status" value="1"/>
</dbReference>
<dbReference type="GO" id="GO:0004016">
    <property type="term" value="F:adenylate cyclase activity"/>
    <property type="evidence" value="ECO:0007669"/>
    <property type="project" value="UniProtKB-ARBA"/>
</dbReference>
<dbReference type="eggNOG" id="COG2114">
    <property type="taxonomic scope" value="Bacteria"/>
</dbReference>
<dbReference type="PROSITE" id="PS50110">
    <property type="entry name" value="RESPONSE_REGULATORY"/>
    <property type="match status" value="1"/>
</dbReference>
<proteinExistence type="predicted"/>
<dbReference type="eggNOG" id="COG4753">
    <property type="taxonomic scope" value="Bacteria"/>
</dbReference>
<dbReference type="STRING" id="760192.Halhy_5615"/>
<reference key="2">
    <citation type="submission" date="2011-04" db="EMBL/GenBank/DDBJ databases">
        <title>Complete sequence of chromosome of Haliscomenobacter hydrossis DSM 1100.</title>
        <authorList>
            <consortium name="US DOE Joint Genome Institute (JGI-PGF)"/>
            <person name="Lucas S."/>
            <person name="Han J."/>
            <person name="Lapidus A."/>
            <person name="Bruce D."/>
            <person name="Goodwin L."/>
            <person name="Pitluck S."/>
            <person name="Peters L."/>
            <person name="Kyrpides N."/>
            <person name="Mavromatis K."/>
            <person name="Ivanova N."/>
            <person name="Ovchinnikova G."/>
            <person name="Pagani I."/>
            <person name="Daligault H."/>
            <person name="Detter J.C."/>
            <person name="Han C."/>
            <person name="Land M."/>
            <person name="Hauser L."/>
            <person name="Markowitz V."/>
            <person name="Cheng J.-F."/>
            <person name="Hugenholtz P."/>
            <person name="Woyke T."/>
            <person name="Wu D."/>
            <person name="Verbarg S."/>
            <person name="Frueling A."/>
            <person name="Brambilla E."/>
            <person name="Klenk H.-P."/>
            <person name="Eisen J.A."/>
        </authorList>
    </citation>
    <scope>NUCLEOTIDE SEQUENCE</scope>
    <source>
        <strain>DSM 1100</strain>
    </source>
</reference>
<dbReference type="Pfam" id="PF00072">
    <property type="entry name" value="Response_reg"/>
    <property type="match status" value="1"/>
</dbReference>
<dbReference type="InterPro" id="IPR050697">
    <property type="entry name" value="Adenylyl/Guanylyl_Cyclase_3/4"/>
</dbReference>
<dbReference type="InterPro" id="IPR001789">
    <property type="entry name" value="Sig_transdc_resp-reg_receiver"/>
</dbReference>
<dbReference type="EMBL" id="CP002691">
    <property type="protein sequence ID" value="AEE53439.1"/>
    <property type="molecule type" value="Genomic_DNA"/>
</dbReference>
<name>F4KUN6_HALH1</name>
<dbReference type="InterPro" id="IPR001054">
    <property type="entry name" value="A/G_cyclase"/>
</dbReference>
<evidence type="ECO:0000313" key="4">
    <source>
        <dbReference type="EMBL" id="AEE53439.1"/>
    </source>
</evidence>
<dbReference type="SUPFAM" id="SSF52172">
    <property type="entry name" value="CheY-like"/>
    <property type="match status" value="1"/>
</dbReference>
<evidence type="ECO:0000259" key="2">
    <source>
        <dbReference type="PROSITE" id="PS50110"/>
    </source>
</evidence>
<dbReference type="SMART" id="SM00044">
    <property type="entry name" value="CYCc"/>
    <property type="match status" value="1"/>
</dbReference>